<evidence type="ECO:0000313" key="1">
    <source>
        <dbReference type="EMBL" id="EMJ90746.1"/>
    </source>
</evidence>
<protein>
    <submittedName>
        <fullName evidence="1">Uncharacterized protein</fullName>
    </submittedName>
</protein>
<dbReference type="PATRIC" id="fig|1218565.3.peg.4452"/>
<reference evidence="1 2" key="1">
    <citation type="submission" date="2013-01" db="EMBL/GenBank/DDBJ databases">
        <authorList>
            <person name="Harkins D.M."/>
            <person name="Durkin A.S."/>
            <person name="Brinkac L.M."/>
            <person name="Haft D.H."/>
            <person name="Selengut J.D."/>
            <person name="Sanka R."/>
            <person name="DePew J."/>
            <person name="Purushe J."/>
            <person name="Galloway R.L."/>
            <person name="Vinetz J.M."/>
            <person name="Sutton G.G."/>
            <person name="Nierman W.C."/>
            <person name="Fouts D.E."/>
        </authorList>
    </citation>
    <scope>NUCLEOTIDE SEQUENCE [LARGE SCALE GENOMIC DNA]</scope>
    <source>
        <strain evidence="1 2">79601</strain>
    </source>
</reference>
<dbReference type="Proteomes" id="UP000011988">
    <property type="component" value="Unassembled WGS sequence"/>
</dbReference>
<dbReference type="EMBL" id="ANIK01000120">
    <property type="protein sequence ID" value="EMJ90746.1"/>
    <property type="molecule type" value="Genomic_DNA"/>
</dbReference>
<evidence type="ECO:0000313" key="2">
    <source>
        <dbReference type="Proteomes" id="UP000011988"/>
    </source>
</evidence>
<dbReference type="AlphaFoldDB" id="M6CJC8"/>
<name>M6CJC8_9LEPT</name>
<organism evidence="1 2">
    <name type="scientific">Leptospira alstonii serovar Sichuan str. 79601</name>
    <dbReference type="NCBI Taxonomy" id="1218565"/>
    <lineage>
        <taxon>Bacteria</taxon>
        <taxon>Pseudomonadati</taxon>
        <taxon>Spirochaetota</taxon>
        <taxon>Spirochaetia</taxon>
        <taxon>Leptospirales</taxon>
        <taxon>Leptospiraceae</taxon>
        <taxon>Leptospira</taxon>
    </lineage>
</organism>
<gene>
    <name evidence="1" type="ORF">LEP1GSC194_0041</name>
</gene>
<comment type="caution">
    <text evidence="1">The sequence shown here is derived from an EMBL/GenBank/DDBJ whole genome shotgun (WGS) entry which is preliminary data.</text>
</comment>
<sequence length="39" mass="4798">MWNLRLFKNLECRVYFKKSDKSALLVIEKRLELIQDIEN</sequence>
<accession>M6CJC8</accession>
<proteinExistence type="predicted"/>